<evidence type="ECO:0000313" key="2">
    <source>
        <dbReference type="Proteomes" id="UP000004778"/>
    </source>
</evidence>
<gene>
    <name evidence="1" type="ORF">HMPREF0058_2218</name>
</gene>
<dbReference type="AlphaFoldDB" id="C0W8M4"/>
<comment type="caution">
    <text evidence="1">The sequence shown here is derived from an EMBL/GenBank/DDBJ whole genome shotgun (WGS) entry which is preliminary data.</text>
</comment>
<reference evidence="1 2" key="1">
    <citation type="submission" date="2009-01" db="EMBL/GenBank/DDBJ databases">
        <authorList>
            <person name="Qin X."/>
            <person name="Bachman B."/>
            <person name="Battles P."/>
            <person name="Bell A."/>
            <person name="Bess C."/>
            <person name="Bickham C."/>
            <person name="Chaboub L."/>
            <person name="Chen D."/>
            <person name="Coyle M."/>
            <person name="Deiros D.R."/>
            <person name="Dinh H."/>
            <person name="Forbes L."/>
            <person name="Fowler G."/>
            <person name="Francisco L."/>
            <person name="Fu Q."/>
            <person name="Gubbala S."/>
            <person name="Hale W."/>
            <person name="Han Y."/>
            <person name="Hemphill L."/>
            <person name="Highlander S.K."/>
            <person name="Hirani K."/>
            <person name="Hogues M."/>
            <person name="Jackson L."/>
            <person name="Jakkamsetti A."/>
            <person name="Javaid M."/>
            <person name="Jiang H."/>
            <person name="Korchina V."/>
            <person name="Kovar C."/>
            <person name="Lara F."/>
            <person name="Lee S."/>
            <person name="Mata R."/>
            <person name="Mathew T."/>
            <person name="Moen C."/>
            <person name="Morales K."/>
            <person name="Munidasa M."/>
            <person name="Nazareth L."/>
            <person name="Ngo R."/>
            <person name="Nguyen L."/>
            <person name="Okwuonu G."/>
            <person name="Ongeri F."/>
            <person name="Patil S."/>
            <person name="Petrosino J."/>
            <person name="Pham C."/>
            <person name="Pham P."/>
            <person name="Pu L.-L."/>
            <person name="Puazo M."/>
            <person name="Raj R."/>
            <person name="Reid J."/>
            <person name="Rouhana J."/>
            <person name="Saada N."/>
            <person name="Shang Y."/>
            <person name="Simmons D."/>
            <person name="Thornton R."/>
            <person name="Warren J."/>
            <person name="Weissenberger G."/>
            <person name="Zhang J."/>
            <person name="Zhang L."/>
            <person name="Zhou C."/>
            <person name="Zhu D."/>
            <person name="Muzny D."/>
            <person name="Worley K."/>
            <person name="Gibbs R."/>
        </authorList>
    </citation>
    <scope>NUCLEOTIDE SEQUENCE [LARGE SCALE GENOMIC DNA]</scope>
    <source>
        <strain evidence="1 2">DSM 15434</strain>
    </source>
</reference>
<evidence type="ECO:0000313" key="1">
    <source>
        <dbReference type="EMBL" id="EEH64927.1"/>
    </source>
</evidence>
<dbReference type="Proteomes" id="UP000004778">
    <property type="component" value="Unassembled WGS sequence"/>
</dbReference>
<keyword evidence="2" id="KW-1185">Reference proteome</keyword>
<sequence>MTGRHRCSGCRSYPAQALGRLPWFALDFARERRLRPRLLIVASSSLDCPTGH</sequence>
<organism evidence="1 2">
    <name type="scientific">Actinomyces urogenitalis DSM 15434</name>
    <dbReference type="NCBI Taxonomy" id="525246"/>
    <lineage>
        <taxon>Bacteria</taxon>
        <taxon>Bacillati</taxon>
        <taxon>Actinomycetota</taxon>
        <taxon>Actinomycetes</taxon>
        <taxon>Actinomycetales</taxon>
        <taxon>Actinomycetaceae</taxon>
        <taxon>Actinomyces</taxon>
    </lineage>
</organism>
<proteinExistence type="predicted"/>
<dbReference type="EMBL" id="ACFH01000203">
    <property type="protein sequence ID" value="EEH64927.1"/>
    <property type="molecule type" value="Genomic_DNA"/>
</dbReference>
<accession>C0W8M4</accession>
<name>C0W8M4_9ACTO</name>
<protein>
    <submittedName>
        <fullName evidence="1">Uncharacterized protein</fullName>
    </submittedName>
</protein>
<dbReference type="HOGENOM" id="CLU_3075905_0_0_11"/>